<protein>
    <recommendedName>
        <fullName evidence="2">DUF7087 domain-containing protein</fullName>
    </recommendedName>
</protein>
<name>A0ABD6EAK1_9BILA</name>
<feature type="domain" description="DUF7087" evidence="2">
    <location>
        <begin position="7"/>
        <end position="100"/>
    </location>
</feature>
<feature type="transmembrane region" description="Helical" evidence="1">
    <location>
        <begin position="75"/>
        <end position="94"/>
    </location>
</feature>
<dbReference type="EMBL" id="JBGFUD010002044">
    <property type="protein sequence ID" value="MFH4977078.1"/>
    <property type="molecule type" value="Genomic_DNA"/>
</dbReference>
<accession>A0ABD6EAK1</accession>
<keyword evidence="1" id="KW-0812">Transmembrane</keyword>
<feature type="transmembrane region" description="Helical" evidence="1">
    <location>
        <begin position="51"/>
        <end position="69"/>
    </location>
</feature>
<organism evidence="3 4">
    <name type="scientific">Gnathostoma spinigerum</name>
    <dbReference type="NCBI Taxonomy" id="75299"/>
    <lineage>
        <taxon>Eukaryota</taxon>
        <taxon>Metazoa</taxon>
        <taxon>Ecdysozoa</taxon>
        <taxon>Nematoda</taxon>
        <taxon>Chromadorea</taxon>
        <taxon>Rhabditida</taxon>
        <taxon>Spirurina</taxon>
        <taxon>Gnathostomatomorpha</taxon>
        <taxon>Gnathostomatoidea</taxon>
        <taxon>Gnathostomatidae</taxon>
        <taxon>Gnathostoma</taxon>
    </lineage>
</organism>
<dbReference type="Proteomes" id="UP001608902">
    <property type="component" value="Unassembled WGS sequence"/>
</dbReference>
<comment type="caution">
    <text evidence="3">The sequence shown here is derived from an EMBL/GenBank/DDBJ whole genome shotgun (WGS) entry which is preliminary data.</text>
</comment>
<proteinExistence type="predicted"/>
<evidence type="ECO:0000313" key="3">
    <source>
        <dbReference type="EMBL" id="MFH4977078.1"/>
    </source>
</evidence>
<dbReference type="Pfam" id="PF23346">
    <property type="entry name" value="DUF7087"/>
    <property type="match status" value="1"/>
</dbReference>
<reference evidence="3 4" key="1">
    <citation type="submission" date="2024-08" db="EMBL/GenBank/DDBJ databases">
        <title>Gnathostoma spinigerum genome.</title>
        <authorList>
            <person name="Gonzalez-Bertolin B."/>
            <person name="Monzon S."/>
            <person name="Zaballos A."/>
            <person name="Jimenez P."/>
            <person name="Dekumyoy P."/>
            <person name="Varona S."/>
            <person name="Cuesta I."/>
            <person name="Sumanam S."/>
            <person name="Adisakwattana P."/>
            <person name="Gasser R.B."/>
            <person name="Hernandez-Gonzalez A."/>
            <person name="Young N.D."/>
            <person name="Perteguer M.J."/>
        </authorList>
    </citation>
    <scope>NUCLEOTIDE SEQUENCE [LARGE SCALE GENOMIC DNA]</scope>
    <source>
        <strain evidence="3">AL3</strain>
        <tissue evidence="3">Liver</tissue>
    </source>
</reference>
<keyword evidence="1" id="KW-0472">Membrane</keyword>
<evidence type="ECO:0000259" key="2">
    <source>
        <dbReference type="Pfam" id="PF23346"/>
    </source>
</evidence>
<dbReference type="InterPro" id="IPR055514">
    <property type="entry name" value="DUF7087"/>
</dbReference>
<sequence>MGYQGCELIFPIVLDLLNLTHTGGRIYYDVDGSFDLTQCLNISDINLRMQYFFSYIGSFVLALITHFTVWYIDNIIYSLADLVTFFAALALTLLDTYEVIRDKLN</sequence>
<evidence type="ECO:0000313" key="4">
    <source>
        <dbReference type="Proteomes" id="UP001608902"/>
    </source>
</evidence>
<gene>
    <name evidence="3" type="ORF">AB6A40_003787</name>
</gene>
<dbReference type="AlphaFoldDB" id="A0ABD6EAK1"/>
<keyword evidence="1" id="KW-1133">Transmembrane helix</keyword>
<keyword evidence="4" id="KW-1185">Reference proteome</keyword>
<evidence type="ECO:0000256" key="1">
    <source>
        <dbReference type="SAM" id="Phobius"/>
    </source>
</evidence>